<name>A0A836MSZ0_9NEIS</name>
<evidence type="ECO:0000313" key="2">
    <source>
        <dbReference type="Proteomes" id="UP000027170"/>
    </source>
</evidence>
<dbReference type="AlphaFoldDB" id="A0A836MSZ0"/>
<keyword evidence="2" id="KW-1185">Reference proteome</keyword>
<accession>A0A836MSZ0</accession>
<evidence type="ECO:0000313" key="1">
    <source>
        <dbReference type="EMBL" id="KDN15748.1"/>
    </source>
</evidence>
<reference evidence="1 2" key="1">
    <citation type="submission" date="2014-03" db="EMBL/GenBank/DDBJ databases">
        <title>The genomes of two eusocial bee gut symbionts.</title>
        <authorList>
            <person name="Kwong W.K."/>
            <person name="Engel P."/>
            <person name="Koch H."/>
            <person name="Moran N.A."/>
        </authorList>
    </citation>
    <scope>NUCLEOTIDE SEQUENCE [LARGE SCALE GENOMIC DNA]</scope>
    <source>
        <strain evidence="2">wkB29</strain>
    </source>
</reference>
<proteinExistence type="predicted"/>
<dbReference type="Proteomes" id="UP000027170">
    <property type="component" value="Unassembled WGS sequence"/>
</dbReference>
<comment type="caution">
    <text evidence="1">The sequence shown here is derived from an EMBL/GenBank/DDBJ whole genome shotgun (WGS) entry which is preliminary data.</text>
</comment>
<gene>
    <name evidence="1" type="ORF">SALWKB29_0167</name>
</gene>
<dbReference type="EMBL" id="JFZV01000001">
    <property type="protein sequence ID" value="KDN15748.1"/>
    <property type="molecule type" value="Genomic_DNA"/>
</dbReference>
<sequence>MDTGHTDNITIFLLMLLNHTDSKQNNMKFNINSVVYLH</sequence>
<organism evidence="1 2">
    <name type="scientific">Snodgrassella communis</name>
    <dbReference type="NCBI Taxonomy" id="2946699"/>
    <lineage>
        <taxon>Bacteria</taxon>
        <taxon>Pseudomonadati</taxon>
        <taxon>Pseudomonadota</taxon>
        <taxon>Betaproteobacteria</taxon>
        <taxon>Neisseriales</taxon>
        <taxon>Neisseriaceae</taxon>
        <taxon>Snodgrassella</taxon>
    </lineage>
</organism>
<protein>
    <submittedName>
        <fullName evidence="1">Uncharacterized protein</fullName>
    </submittedName>
</protein>